<gene>
    <name evidence="1" type="ORF">DKK75_02700</name>
</gene>
<name>A0A318M9K0_9BIFI</name>
<dbReference type="InterPro" id="IPR028082">
    <property type="entry name" value="Peripla_BP_I"/>
</dbReference>
<evidence type="ECO:0000313" key="2">
    <source>
        <dbReference type="Proteomes" id="UP000247744"/>
    </source>
</evidence>
<sequence>MWRPWQFSPAMQEDSTDMSRPERVLTVYRRLACLLLTVALLAGMPMLTGCAPKDRAVGDSWHEGTVPHDGVDRSDTLVALIGCPKKGDKDPDAGLDSRILSSLQAERMKGYFSSAQSTSDQQDGVQDAINRGASLILIRQPGAGDWTPALKAARKAGIPVVEFAQSGKAWTPDPGRLYYAATVHPVDPAGNPHAPLLADALQTIVDDGPHARIMAVRFSADREGTEDEHRQ</sequence>
<organism evidence="1 2">
    <name type="scientific">Bifidobacterium asteroides</name>
    <dbReference type="NCBI Taxonomy" id="1684"/>
    <lineage>
        <taxon>Bacteria</taxon>
        <taxon>Bacillati</taxon>
        <taxon>Actinomycetota</taxon>
        <taxon>Actinomycetes</taxon>
        <taxon>Bifidobacteriales</taxon>
        <taxon>Bifidobacteriaceae</taxon>
        <taxon>Bifidobacterium</taxon>
    </lineage>
</organism>
<reference evidence="1 2" key="1">
    <citation type="submission" date="2018-05" db="EMBL/GenBank/DDBJ databases">
        <title>Reference genomes for bee gut microbiota database.</title>
        <authorList>
            <person name="Ellegaard K.M."/>
        </authorList>
    </citation>
    <scope>NUCLEOTIDE SEQUENCE [LARGE SCALE GENOMIC DNA]</scope>
    <source>
        <strain evidence="1 2">ESL0200</strain>
    </source>
</reference>
<proteinExistence type="predicted"/>
<dbReference type="OrthoDB" id="3230686at2"/>
<comment type="caution">
    <text evidence="1">The sequence shown here is derived from an EMBL/GenBank/DDBJ whole genome shotgun (WGS) entry which is preliminary data.</text>
</comment>
<evidence type="ECO:0000313" key="1">
    <source>
        <dbReference type="EMBL" id="PXY82654.1"/>
    </source>
</evidence>
<dbReference type="EMBL" id="QGLL01000006">
    <property type="protein sequence ID" value="PXY82654.1"/>
    <property type="molecule type" value="Genomic_DNA"/>
</dbReference>
<protein>
    <recommendedName>
        <fullName evidence="3">Substrate-binding domain-containing protein</fullName>
    </recommendedName>
</protein>
<dbReference type="Proteomes" id="UP000247744">
    <property type="component" value="Unassembled WGS sequence"/>
</dbReference>
<evidence type="ECO:0008006" key="3">
    <source>
        <dbReference type="Google" id="ProtNLM"/>
    </source>
</evidence>
<dbReference type="SUPFAM" id="SSF53822">
    <property type="entry name" value="Periplasmic binding protein-like I"/>
    <property type="match status" value="1"/>
</dbReference>
<dbReference type="AlphaFoldDB" id="A0A318M9K0"/>
<accession>A0A318M9K0</accession>
<dbReference type="Gene3D" id="3.40.50.2300">
    <property type="match status" value="1"/>
</dbReference>